<dbReference type="GO" id="GO:0015940">
    <property type="term" value="P:pantothenate biosynthetic process"/>
    <property type="evidence" value="ECO:0007669"/>
    <property type="project" value="UniProtKB-UniPathway"/>
</dbReference>
<dbReference type="InterPro" id="IPR008927">
    <property type="entry name" value="6-PGluconate_DH-like_C_sf"/>
</dbReference>
<dbReference type="InterPro" id="IPR013752">
    <property type="entry name" value="KPA_reductase"/>
</dbReference>
<dbReference type="SUPFAM" id="SSF51735">
    <property type="entry name" value="NAD(P)-binding Rossmann-fold domains"/>
    <property type="match status" value="1"/>
</dbReference>
<dbReference type="InterPro" id="IPR003710">
    <property type="entry name" value="ApbA"/>
</dbReference>
<dbReference type="PANTHER" id="PTHR21708">
    <property type="entry name" value="PROBABLE 2-DEHYDROPANTOATE 2-REDUCTASE"/>
    <property type="match status" value="1"/>
</dbReference>
<dbReference type="KEGG" id="jeh:EJN90_01675"/>
<dbReference type="NCBIfam" id="TIGR00745">
    <property type="entry name" value="apbA_panE"/>
    <property type="match status" value="1"/>
</dbReference>
<organism evidence="7 8">
    <name type="scientific">Jeotgalibaca ciconiae</name>
    <dbReference type="NCBI Taxonomy" id="2496265"/>
    <lineage>
        <taxon>Bacteria</taxon>
        <taxon>Bacillati</taxon>
        <taxon>Bacillota</taxon>
        <taxon>Bacilli</taxon>
        <taxon>Lactobacillales</taxon>
        <taxon>Carnobacteriaceae</taxon>
        <taxon>Jeotgalibaca</taxon>
    </lineage>
</organism>
<dbReference type="AlphaFoldDB" id="A0A3Q9BJ13"/>
<dbReference type="EC" id="1.1.1.169" evidence="4"/>
<gene>
    <name evidence="7" type="ORF">EJN90_01675</name>
</gene>
<evidence type="ECO:0000259" key="5">
    <source>
        <dbReference type="Pfam" id="PF02558"/>
    </source>
</evidence>
<dbReference type="InterPro" id="IPR036291">
    <property type="entry name" value="NAD(P)-bd_dom_sf"/>
</dbReference>
<reference evidence="8" key="1">
    <citation type="submission" date="2018-12" db="EMBL/GenBank/DDBJ databases">
        <title>Complete genome sequencing of Jeotgalibaca sp. H21T32.</title>
        <authorList>
            <person name="Bae J.-W."/>
            <person name="Lee S.-Y."/>
        </authorList>
    </citation>
    <scope>NUCLEOTIDE SEQUENCE [LARGE SCALE GENOMIC DNA]</scope>
    <source>
        <strain evidence="8">H21T32</strain>
    </source>
</reference>
<dbReference type="GO" id="GO:0008677">
    <property type="term" value="F:2-dehydropantoate 2-reductase activity"/>
    <property type="evidence" value="ECO:0007669"/>
    <property type="project" value="UniProtKB-EC"/>
</dbReference>
<dbReference type="Gene3D" id="1.10.1040.10">
    <property type="entry name" value="N-(1-d-carboxylethyl)-l-norvaline Dehydrogenase, domain 2"/>
    <property type="match status" value="1"/>
</dbReference>
<dbReference type="Pfam" id="PF08546">
    <property type="entry name" value="ApbA_C"/>
    <property type="match status" value="1"/>
</dbReference>
<dbReference type="RefSeq" id="WP_126108574.1">
    <property type="nucleotide sequence ID" value="NZ_CP034465.1"/>
</dbReference>
<dbReference type="SUPFAM" id="SSF48179">
    <property type="entry name" value="6-phosphogluconate dehydrogenase C-terminal domain-like"/>
    <property type="match status" value="1"/>
</dbReference>
<comment type="pathway">
    <text evidence="4">Cofactor biosynthesis; (R)-pantothenate biosynthesis; (R)-pantoate from 3-methyl-2-oxobutanoate: step 2/2.</text>
</comment>
<accession>A0A3Q9BJ13</accession>
<dbReference type="InterPro" id="IPR013332">
    <property type="entry name" value="KPR_N"/>
</dbReference>
<protein>
    <recommendedName>
        <fullName evidence="4">2-dehydropantoate 2-reductase</fullName>
        <ecNumber evidence="4">1.1.1.169</ecNumber>
    </recommendedName>
    <alternativeName>
        <fullName evidence="4">Ketopantoate reductase</fullName>
    </alternativeName>
</protein>
<evidence type="ECO:0000313" key="7">
    <source>
        <dbReference type="EMBL" id="AZP03483.1"/>
    </source>
</evidence>
<sequence length="305" mass="34495">MKIKNIAIVGLGALGIMYANHFSKKIGKENVRIVVNENRKKKYEEEGIFANRQKCSFYYVEENEKTEPADLILFCVKGTSLQSGLETARNQIGPKTIIISVLNGISSEEVLADAFGKENIIHCVSQGMDAVRVDNQLNYTRMGELRIGIDQLSKQEQLEAVSRFFDQTEFPYTIEQDIQHRIWKKFMMNVGINQVLMVTEGSYGDVQKEGSSRELMIQAMQEVMPIAQAEGINLTEQDLQDNLELLETLSPENMPSMRQDGIAKRYSEVELFAGTVLAKAKIHKIEAPTNQSLYQKIKEIEAAYS</sequence>
<feature type="domain" description="Ketopantoate reductase N-terminal" evidence="5">
    <location>
        <begin position="6"/>
        <end position="148"/>
    </location>
</feature>
<dbReference type="InterPro" id="IPR051402">
    <property type="entry name" value="KPR-Related"/>
</dbReference>
<keyword evidence="2 4" id="KW-0521">NADP</keyword>
<dbReference type="EMBL" id="CP034465">
    <property type="protein sequence ID" value="AZP03483.1"/>
    <property type="molecule type" value="Genomic_DNA"/>
</dbReference>
<comment type="function">
    <text evidence="4">Catalyzes the NADPH-dependent reduction of ketopantoate into pantoic acid.</text>
</comment>
<name>A0A3Q9BJ13_9LACT</name>
<comment type="catalytic activity">
    <reaction evidence="4">
        <text>(R)-pantoate + NADP(+) = 2-dehydropantoate + NADPH + H(+)</text>
        <dbReference type="Rhea" id="RHEA:16233"/>
        <dbReference type="ChEBI" id="CHEBI:11561"/>
        <dbReference type="ChEBI" id="CHEBI:15378"/>
        <dbReference type="ChEBI" id="CHEBI:15980"/>
        <dbReference type="ChEBI" id="CHEBI:57783"/>
        <dbReference type="ChEBI" id="CHEBI:58349"/>
        <dbReference type="EC" id="1.1.1.169"/>
    </reaction>
</comment>
<evidence type="ECO:0000256" key="3">
    <source>
        <dbReference type="ARBA" id="ARBA00023002"/>
    </source>
</evidence>
<evidence type="ECO:0000259" key="6">
    <source>
        <dbReference type="Pfam" id="PF08546"/>
    </source>
</evidence>
<keyword evidence="3 4" id="KW-0560">Oxidoreductase</keyword>
<dbReference type="GO" id="GO:0005737">
    <property type="term" value="C:cytoplasm"/>
    <property type="evidence" value="ECO:0007669"/>
    <property type="project" value="TreeGrafter"/>
</dbReference>
<dbReference type="OrthoDB" id="9800163at2"/>
<dbReference type="UniPathway" id="UPA00028">
    <property type="reaction ID" value="UER00004"/>
</dbReference>
<evidence type="ECO:0000256" key="1">
    <source>
        <dbReference type="ARBA" id="ARBA00007870"/>
    </source>
</evidence>
<feature type="domain" description="Ketopantoate reductase C-terminal" evidence="6">
    <location>
        <begin position="177"/>
        <end position="301"/>
    </location>
</feature>
<evidence type="ECO:0000256" key="2">
    <source>
        <dbReference type="ARBA" id="ARBA00022857"/>
    </source>
</evidence>
<dbReference type="Proteomes" id="UP000273326">
    <property type="component" value="Chromosome"/>
</dbReference>
<proteinExistence type="inferred from homology"/>
<keyword evidence="4" id="KW-0566">Pantothenate biosynthesis</keyword>
<dbReference type="Gene3D" id="3.40.50.720">
    <property type="entry name" value="NAD(P)-binding Rossmann-like Domain"/>
    <property type="match status" value="1"/>
</dbReference>
<keyword evidence="8" id="KW-1185">Reference proteome</keyword>
<dbReference type="InterPro" id="IPR013328">
    <property type="entry name" value="6PGD_dom2"/>
</dbReference>
<evidence type="ECO:0000256" key="4">
    <source>
        <dbReference type="RuleBase" id="RU362068"/>
    </source>
</evidence>
<evidence type="ECO:0000313" key="8">
    <source>
        <dbReference type="Proteomes" id="UP000273326"/>
    </source>
</evidence>
<dbReference type="PANTHER" id="PTHR21708:SF26">
    <property type="entry name" value="2-DEHYDROPANTOATE 2-REDUCTASE"/>
    <property type="match status" value="1"/>
</dbReference>
<dbReference type="Pfam" id="PF02558">
    <property type="entry name" value="ApbA"/>
    <property type="match status" value="1"/>
</dbReference>
<comment type="similarity">
    <text evidence="1 4">Belongs to the ketopantoate reductase family.</text>
</comment>